<dbReference type="SUPFAM" id="SSF51905">
    <property type="entry name" value="FAD/NAD(P)-binding domain"/>
    <property type="match status" value="2"/>
</dbReference>
<dbReference type="GO" id="GO:0004497">
    <property type="term" value="F:monooxygenase activity"/>
    <property type="evidence" value="ECO:0007669"/>
    <property type="project" value="TreeGrafter"/>
</dbReference>
<reference evidence="2 3" key="1">
    <citation type="submission" date="2016-11" db="EMBL/GenBank/DDBJ databases">
        <authorList>
            <person name="Jaros S."/>
            <person name="Januszkiewicz K."/>
            <person name="Wedrychowicz H."/>
        </authorList>
    </citation>
    <scope>NUCLEOTIDE SEQUENCE [LARGE SCALE GENOMIC DNA]</scope>
    <source>
        <strain evidence="2 3">GAS499</strain>
    </source>
</reference>
<sequence>MLDRTDDISVAAENWLSQFESALATSDEVLLKTLFHPDSYWRDVLALSWNLQTINGADAILSEMKTRAASTAPRAFQIDPARAAPRRVTRAGTSNIEAIFRFETAQGRGSGILRLIPDAADGNRLKAWTLLTALDELKGFEEALGRSRPRGQAYSRDFRGPNWLDLRREAAAYADRDPTVLVVGGGQAGLSVAARLKQLQIDTLIVDREARVGDNWRNRYHALTLHNQVQVNHLPYMPFPPNWPVYIPKDKLASWFEAYVDAMELNYWTGTEFESGAYDEADERWSVTLRRTDGTKRIMHPRHVVMATGVSGIPNLPDIPGLKNFTGTILHSSQYGDGEGWQGKRALVIGTGNSGHDIAQDLYSSGAKVTLVQRSSTLITNIEPSAQLAYAAYNEGTLEDNDLIATSMPLPLAKKSHVMITEQSKKLDRELLDGLERVGFKLDYGEGGTGWQFKYLTRGGGYYFNVGCSDLVARREIGLQQFSDIESFTADGARMKSGERLAADLIVLATGYKPQEYLVRNLFGDEVAGRVGPIWGFGDSQELRNMYARTGQPGLWFIAGSLAQCRINSKYLALQIKAIEEGLLPRGGRAATRDAAVA</sequence>
<dbReference type="InterPro" id="IPR050982">
    <property type="entry name" value="Auxin_biosynth/cation_transpt"/>
</dbReference>
<protein>
    <submittedName>
        <fullName evidence="2">Predicted flavoprotein CzcO associated with the cation diffusion facilitator CzcD</fullName>
    </submittedName>
</protein>
<dbReference type="EMBL" id="LT670844">
    <property type="protein sequence ID" value="SHL07764.1"/>
    <property type="molecule type" value="Genomic_DNA"/>
</dbReference>
<dbReference type="OrthoDB" id="9808049at2"/>
<evidence type="ECO:0000313" key="2">
    <source>
        <dbReference type="EMBL" id="SHL07764.1"/>
    </source>
</evidence>
<keyword evidence="1" id="KW-0560">Oxidoreductase</keyword>
<dbReference type="AlphaFoldDB" id="A0A1M6XP82"/>
<dbReference type="Pfam" id="PF13738">
    <property type="entry name" value="Pyr_redox_3"/>
    <property type="match status" value="1"/>
</dbReference>
<dbReference type="Proteomes" id="UP000189935">
    <property type="component" value="Chromosome I"/>
</dbReference>
<evidence type="ECO:0000256" key="1">
    <source>
        <dbReference type="ARBA" id="ARBA00023002"/>
    </source>
</evidence>
<dbReference type="RefSeq" id="WP_079542325.1">
    <property type="nucleotide sequence ID" value="NZ_LT670844.1"/>
</dbReference>
<evidence type="ECO:0000313" key="3">
    <source>
        <dbReference type="Proteomes" id="UP000189935"/>
    </source>
</evidence>
<dbReference type="PRINTS" id="PR00411">
    <property type="entry name" value="PNDRDTASEI"/>
</dbReference>
<dbReference type="GO" id="GO:0050660">
    <property type="term" value="F:flavin adenine dinucleotide binding"/>
    <property type="evidence" value="ECO:0007669"/>
    <property type="project" value="TreeGrafter"/>
</dbReference>
<accession>A0A1M6XP82</accession>
<dbReference type="PANTHER" id="PTHR43539">
    <property type="entry name" value="FLAVIN-BINDING MONOOXYGENASE-LIKE PROTEIN (AFU_ORTHOLOGUE AFUA_4G09220)"/>
    <property type="match status" value="1"/>
</dbReference>
<dbReference type="PANTHER" id="PTHR43539:SF68">
    <property type="entry name" value="FLAVIN-BINDING MONOOXYGENASE-LIKE PROTEIN (AFU_ORTHOLOGUE AFUA_4G09220)"/>
    <property type="match status" value="1"/>
</dbReference>
<organism evidence="2 3">
    <name type="scientific">Bradyrhizobium lablabi</name>
    <dbReference type="NCBI Taxonomy" id="722472"/>
    <lineage>
        <taxon>Bacteria</taxon>
        <taxon>Pseudomonadati</taxon>
        <taxon>Pseudomonadota</taxon>
        <taxon>Alphaproteobacteria</taxon>
        <taxon>Hyphomicrobiales</taxon>
        <taxon>Nitrobacteraceae</taxon>
        <taxon>Bradyrhizobium</taxon>
    </lineage>
</organism>
<name>A0A1M6XP82_9BRAD</name>
<dbReference type="Gene3D" id="3.50.50.60">
    <property type="entry name" value="FAD/NAD(P)-binding domain"/>
    <property type="match status" value="1"/>
</dbReference>
<gene>
    <name evidence="2" type="ORF">SAMN05444159_4931</name>
</gene>
<proteinExistence type="predicted"/>
<dbReference type="InterPro" id="IPR036188">
    <property type="entry name" value="FAD/NAD-bd_sf"/>
</dbReference>